<keyword evidence="4" id="KW-1185">Reference proteome</keyword>
<evidence type="ECO:0000313" key="3">
    <source>
        <dbReference type="EnsemblPlants" id="Zm00001eb084270_P001"/>
    </source>
</evidence>
<organism evidence="3 4">
    <name type="scientific">Zea mays</name>
    <name type="common">Maize</name>
    <dbReference type="NCBI Taxonomy" id="4577"/>
    <lineage>
        <taxon>Eukaryota</taxon>
        <taxon>Viridiplantae</taxon>
        <taxon>Streptophyta</taxon>
        <taxon>Embryophyta</taxon>
        <taxon>Tracheophyta</taxon>
        <taxon>Spermatophyta</taxon>
        <taxon>Magnoliopsida</taxon>
        <taxon>Liliopsida</taxon>
        <taxon>Poales</taxon>
        <taxon>Poaceae</taxon>
        <taxon>PACMAD clade</taxon>
        <taxon>Panicoideae</taxon>
        <taxon>Andropogonodae</taxon>
        <taxon>Andropogoneae</taxon>
        <taxon>Tripsacinae</taxon>
        <taxon>Zea</taxon>
    </lineage>
</organism>
<dbReference type="EnsemblPlants" id="Zm00001eb084270_T001">
    <property type="protein sequence ID" value="Zm00001eb084270_P001"/>
    <property type="gene ID" value="Zm00001eb084270"/>
</dbReference>
<feature type="chain" id="PRO_5032769952" evidence="2">
    <location>
        <begin position="26"/>
        <end position="113"/>
    </location>
</feature>
<reference evidence="3" key="3">
    <citation type="submission" date="2021-05" db="UniProtKB">
        <authorList>
            <consortium name="EnsemblPlants"/>
        </authorList>
    </citation>
    <scope>IDENTIFICATION</scope>
    <source>
        <strain evidence="3">cv. B73</strain>
    </source>
</reference>
<evidence type="ECO:0000313" key="4">
    <source>
        <dbReference type="Proteomes" id="UP000007305"/>
    </source>
</evidence>
<accession>A0A804MGP6</accession>
<feature type="region of interest" description="Disordered" evidence="1">
    <location>
        <begin position="31"/>
        <end position="78"/>
    </location>
</feature>
<proteinExistence type="predicted"/>
<dbReference type="AlphaFoldDB" id="A0A804MGP6"/>
<dbReference type="InParanoid" id="A0A804MGP6"/>
<sequence>MAINPARRGPGVLLLVALLVALVVSGHCPGCAPPRAEASPAEARDPLSDQGSGGRGDGKPQFRPHPRPGVDSDPGHGFEDIREQIFGYAVTSAVTPPMSGFAQNVRGMGLGES</sequence>
<feature type="compositionally biased region" description="Basic and acidic residues" evidence="1">
    <location>
        <begin position="68"/>
        <end position="78"/>
    </location>
</feature>
<reference evidence="4" key="1">
    <citation type="submission" date="2015-12" db="EMBL/GenBank/DDBJ databases">
        <title>Update maize B73 reference genome by single molecule sequencing technologies.</title>
        <authorList>
            <consortium name="Maize Genome Sequencing Project"/>
            <person name="Ware D."/>
        </authorList>
    </citation>
    <scope>NUCLEOTIDE SEQUENCE [LARGE SCALE GENOMIC DNA]</scope>
    <source>
        <strain evidence="4">cv. B73</strain>
    </source>
</reference>
<keyword evidence="2" id="KW-0732">Signal</keyword>
<protein>
    <submittedName>
        <fullName evidence="3">Uncharacterized protein</fullName>
    </submittedName>
</protein>
<name>A0A804MGP6_MAIZE</name>
<feature type="signal peptide" evidence="2">
    <location>
        <begin position="1"/>
        <end position="25"/>
    </location>
</feature>
<evidence type="ECO:0000256" key="2">
    <source>
        <dbReference type="SAM" id="SignalP"/>
    </source>
</evidence>
<dbReference type="Proteomes" id="UP000007305">
    <property type="component" value="Chromosome 2"/>
</dbReference>
<reference evidence="3" key="2">
    <citation type="submission" date="2019-07" db="EMBL/GenBank/DDBJ databases">
        <authorList>
            <person name="Seetharam A."/>
            <person name="Woodhouse M."/>
            <person name="Cannon E."/>
        </authorList>
    </citation>
    <scope>NUCLEOTIDE SEQUENCE [LARGE SCALE GENOMIC DNA]</scope>
    <source>
        <strain evidence="3">cv. B73</strain>
    </source>
</reference>
<evidence type="ECO:0000256" key="1">
    <source>
        <dbReference type="SAM" id="MobiDB-lite"/>
    </source>
</evidence>
<dbReference type="Gramene" id="Zm00001eb084270_T001">
    <property type="protein sequence ID" value="Zm00001eb084270_P001"/>
    <property type="gene ID" value="Zm00001eb084270"/>
</dbReference>